<dbReference type="AlphaFoldDB" id="A0A368JKZ8"/>
<proteinExistence type="predicted"/>
<organism evidence="2 3">
    <name type="scientific">Larkinella punicea</name>
    <dbReference type="NCBI Taxonomy" id="2315727"/>
    <lineage>
        <taxon>Bacteria</taxon>
        <taxon>Pseudomonadati</taxon>
        <taxon>Bacteroidota</taxon>
        <taxon>Cytophagia</taxon>
        <taxon>Cytophagales</taxon>
        <taxon>Spirosomataceae</taxon>
        <taxon>Larkinella</taxon>
    </lineage>
</organism>
<protein>
    <submittedName>
        <fullName evidence="2">Uncharacterized protein</fullName>
    </submittedName>
</protein>
<name>A0A368JKZ8_9BACT</name>
<reference evidence="2 3" key="1">
    <citation type="submission" date="2018-07" db="EMBL/GenBank/DDBJ databases">
        <title>Genome analysis of Larkinella rosea.</title>
        <authorList>
            <person name="Zhou Z."/>
            <person name="Wang G."/>
        </authorList>
    </citation>
    <scope>NUCLEOTIDE SEQUENCE [LARGE SCALE GENOMIC DNA]</scope>
    <source>
        <strain evidence="3">zzj9</strain>
    </source>
</reference>
<feature type="region of interest" description="Disordered" evidence="1">
    <location>
        <begin position="1"/>
        <end position="22"/>
    </location>
</feature>
<dbReference type="OrthoDB" id="676278at2"/>
<keyword evidence="3" id="KW-1185">Reference proteome</keyword>
<dbReference type="RefSeq" id="WP_114407115.1">
    <property type="nucleotide sequence ID" value="NZ_QOWE01000013.1"/>
</dbReference>
<accession>A0A368JKZ8</accession>
<sequence>MPHVQHFKSNFDQPAKDDLEMDSPRVDTADRLYLHEDDSPVRNVCFVWEDGRKAFFNYAYLVSVDLVLSDPLNMMLLYFSGQIVTLKGYHLGLLFDLLLNHIPKTVTANHPRYSVDGQTQDSFVTEILVKSE</sequence>
<evidence type="ECO:0000313" key="3">
    <source>
        <dbReference type="Proteomes" id="UP000253383"/>
    </source>
</evidence>
<dbReference type="EMBL" id="QOWE01000013">
    <property type="protein sequence ID" value="RCR68339.1"/>
    <property type="molecule type" value="Genomic_DNA"/>
</dbReference>
<evidence type="ECO:0000313" key="2">
    <source>
        <dbReference type="EMBL" id="RCR68339.1"/>
    </source>
</evidence>
<evidence type="ECO:0000256" key="1">
    <source>
        <dbReference type="SAM" id="MobiDB-lite"/>
    </source>
</evidence>
<comment type="caution">
    <text evidence="2">The sequence shown here is derived from an EMBL/GenBank/DDBJ whole genome shotgun (WGS) entry which is preliminary data.</text>
</comment>
<gene>
    <name evidence="2" type="ORF">DUE52_16395</name>
</gene>
<dbReference type="Proteomes" id="UP000253383">
    <property type="component" value="Unassembled WGS sequence"/>
</dbReference>